<protein>
    <submittedName>
        <fullName evidence="1">Uncharacterized protein</fullName>
    </submittedName>
</protein>
<accession>A0A0F9BGU9</accession>
<proteinExistence type="predicted"/>
<dbReference type="EMBL" id="LAZR01041021">
    <property type="protein sequence ID" value="KKL13037.1"/>
    <property type="molecule type" value="Genomic_DNA"/>
</dbReference>
<name>A0A0F9BGU9_9ZZZZ</name>
<sequence length="72" mass="8714">MKKAINVLQERINDRLESLERLIAQPEENQSSLHYEHIIEDKDEIQEYRRAIAVLKYFNMEDVLEELLKRSK</sequence>
<organism evidence="1">
    <name type="scientific">marine sediment metagenome</name>
    <dbReference type="NCBI Taxonomy" id="412755"/>
    <lineage>
        <taxon>unclassified sequences</taxon>
        <taxon>metagenomes</taxon>
        <taxon>ecological metagenomes</taxon>
    </lineage>
</organism>
<evidence type="ECO:0000313" key="1">
    <source>
        <dbReference type="EMBL" id="KKL13037.1"/>
    </source>
</evidence>
<dbReference type="AlphaFoldDB" id="A0A0F9BGU9"/>
<reference evidence="1" key="1">
    <citation type="journal article" date="2015" name="Nature">
        <title>Complex archaea that bridge the gap between prokaryotes and eukaryotes.</title>
        <authorList>
            <person name="Spang A."/>
            <person name="Saw J.H."/>
            <person name="Jorgensen S.L."/>
            <person name="Zaremba-Niedzwiedzka K."/>
            <person name="Martijn J."/>
            <person name="Lind A.E."/>
            <person name="van Eijk R."/>
            <person name="Schleper C."/>
            <person name="Guy L."/>
            <person name="Ettema T.J."/>
        </authorList>
    </citation>
    <scope>NUCLEOTIDE SEQUENCE</scope>
</reference>
<comment type="caution">
    <text evidence="1">The sequence shown here is derived from an EMBL/GenBank/DDBJ whole genome shotgun (WGS) entry which is preliminary data.</text>
</comment>
<gene>
    <name evidence="1" type="ORF">LCGC14_2529810</name>
</gene>